<proteinExistence type="predicted"/>
<keyword evidence="2" id="KW-1185">Reference proteome</keyword>
<gene>
    <name evidence="1" type="ORF">JI435_421420</name>
</gene>
<dbReference type="AlphaFoldDB" id="A0A7U2FG21"/>
<name>A0A7U2FG21_PHANO</name>
<dbReference type="EMBL" id="CP069039">
    <property type="protein sequence ID" value="QRD04513.1"/>
    <property type="molecule type" value="Genomic_DNA"/>
</dbReference>
<reference evidence="2" key="1">
    <citation type="journal article" date="2021" name="BMC Genomics">
        <title>Chromosome-level genome assembly and manually-curated proteome of model necrotroph Parastagonospora nodorum Sn15 reveals a genome-wide trove of candidate effector homologs, and redundancy of virulence-related functions within an accessory chromosome.</title>
        <authorList>
            <person name="Bertazzoni S."/>
            <person name="Jones D.A.B."/>
            <person name="Phan H.T."/>
            <person name="Tan K.-C."/>
            <person name="Hane J.K."/>
        </authorList>
    </citation>
    <scope>NUCLEOTIDE SEQUENCE [LARGE SCALE GENOMIC DNA]</scope>
    <source>
        <strain evidence="2">SN15 / ATCC MYA-4574 / FGSC 10173)</strain>
    </source>
</reference>
<sequence>MGISGDMSFRLAFSVTRFCTFSMGSVAQWYWSTCRFGLEAKIMKCEEHVIGSIDT</sequence>
<organism evidence="1 2">
    <name type="scientific">Phaeosphaeria nodorum (strain SN15 / ATCC MYA-4574 / FGSC 10173)</name>
    <name type="common">Glume blotch fungus</name>
    <name type="synonym">Parastagonospora nodorum</name>
    <dbReference type="NCBI Taxonomy" id="321614"/>
    <lineage>
        <taxon>Eukaryota</taxon>
        <taxon>Fungi</taxon>
        <taxon>Dikarya</taxon>
        <taxon>Ascomycota</taxon>
        <taxon>Pezizomycotina</taxon>
        <taxon>Dothideomycetes</taxon>
        <taxon>Pleosporomycetidae</taxon>
        <taxon>Pleosporales</taxon>
        <taxon>Pleosporineae</taxon>
        <taxon>Phaeosphaeriaceae</taxon>
        <taxon>Parastagonospora</taxon>
    </lineage>
</organism>
<evidence type="ECO:0000313" key="1">
    <source>
        <dbReference type="EMBL" id="QRD04513.1"/>
    </source>
</evidence>
<accession>A0A7U2FG21</accession>
<dbReference type="VEuPathDB" id="FungiDB:JI435_421420"/>
<evidence type="ECO:0000313" key="2">
    <source>
        <dbReference type="Proteomes" id="UP000663193"/>
    </source>
</evidence>
<protein>
    <submittedName>
        <fullName evidence="1">Uncharacterized protein</fullName>
    </submittedName>
</protein>
<dbReference type="Proteomes" id="UP000663193">
    <property type="component" value="Chromosome 17"/>
</dbReference>